<dbReference type="InterPro" id="IPR015797">
    <property type="entry name" value="NUDIX_hydrolase-like_dom_sf"/>
</dbReference>
<name>A0A3B0TET0_9ZZZZ</name>
<dbReference type="InterPro" id="IPR054105">
    <property type="entry name" value="WHD_NrtR"/>
</dbReference>
<dbReference type="SUPFAM" id="SSF46785">
    <property type="entry name" value="Winged helix' DNA-binding domain"/>
    <property type="match status" value="1"/>
</dbReference>
<dbReference type="Gene3D" id="3.90.79.10">
    <property type="entry name" value="Nucleoside Triphosphate Pyrophosphohydrolase"/>
    <property type="match status" value="1"/>
</dbReference>
<sequence>MGPRATIEIGLNAAIVAVRETTPLILVVDGPDTPDMLPSGPFDPVGHRTMEMGLRNWVAEQTGLTLGYVEQLYTFGDRGRQPQPGDRGPFAVSVGYLALTQAGQHTPDEAPGPARWRDWYTYFPWEDWRAGRPPILDARVAPALDAWVAQAPETSGDEAAPSPARPLSRADRARVWFGREGRDWDEERVLERYELLYEAGLVAEAARDRPERVTVPAVADDAPPLGRAMAQDHRRILATAIGRLRAKLKYRPVIFELLPETFTLFELQRTVESLLGLHLHKQNFRRLVENRGLVQPTGGVQARTGGRPAKLYRFRRAVLHERPAPGLKV</sequence>
<accession>A0A3B0TET0</accession>
<dbReference type="Gene3D" id="1.10.10.10">
    <property type="entry name" value="Winged helix-like DNA-binding domain superfamily/Winged helix DNA-binding domain"/>
    <property type="match status" value="1"/>
</dbReference>
<reference evidence="2" key="1">
    <citation type="submission" date="2018-06" db="EMBL/GenBank/DDBJ databases">
        <authorList>
            <person name="Zhirakovskaya E."/>
        </authorList>
    </citation>
    <scope>NUCLEOTIDE SEQUENCE</scope>
</reference>
<dbReference type="InterPro" id="IPR036390">
    <property type="entry name" value="WH_DNA-bd_sf"/>
</dbReference>
<dbReference type="InterPro" id="IPR036388">
    <property type="entry name" value="WH-like_DNA-bd_sf"/>
</dbReference>
<protein>
    <submittedName>
        <fullName evidence="2">Predicted NAD regulator in Alphaproteobacteria</fullName>
    </submittedName>
</protein>
<dbReference type="InterPro" id="IPR011213">
    <property type="entry name" value="NMN_biosyn"/>
</dbReference>
<dbReference type="PIRSF" id="PIRSF019423">
    <property type="entry name" value="NMN_biosyn"/>
    <property type="match status" value="1"/>
</dbReference>
<proteinExistence type="predicted"/>
<dbReference type="SUPFAM" id="SSF55811">
    <property type="entry name" value="Nudix"/>
    <property type="match status" value="1"/>
</dbReference>
<evidence type="ECO:0000259" key="1">
    <source>
        <dbReference type="Pfam" id="PF21906"/>
    </source>
</evidence>
<dbReference type="EMBL" id="UOEM01000035">
    <property type="protein sequence ID" value="VAW11847.1"/>
    <property type="molecule type" value="Genomic_DNA"/>
</dbReference>
<feature type="domain" description="NrtR DNA-binding winged helix" evidence="1">
    <location>
        <begin position="254"/>
        <end position="314"/>
    </location>
</feature>
<dbReference type="AlphaFoldDB" id="A0A3B0TET0"/>
<organism evidence="2">
    <name type="scientific">hydrothermal vent metagenome</name>
    <dbReference type="NCBI Taxonomy" id="652676"/>
    <lineage>
        <taxon>unclassified sequences</taxon>
        <taxon>metagenomes</taxon>
        <taxon>ecological metagenomes</taxon>
    </lineage>
</organism>
<gene>
    <name evidence="2" type="ORF">MNBD_ALPHA09-1612</name>
</gene>
<evidence type="ECO:0000313" key="2">
    <source>
        <dbReference type="EMBL" id="VAW11847.1"/>
    </source>
</evidence>
<dbReference type="Pfam" id="PF21906">
    <property type="entry name" value="WHD_NrtR"/>
    <property type="match status" value="1"/>
</dbReference>